<dbReference type="GO" id="GO:0009360">
    <property type="term" value="C:DNA polymerase III complex"/>
    <property type="evidence" value="ECO:0007669"/>
    <property type="project" value="InterPro"/>
</dbReference>
<dbReference type="InterPro" id="IPR027417">
    <property type="entry name" value="P-loop_NTPase"/>
</dbReference>
<dbReference type="Pfam" id="PF21694">
    <property type="entry name" value="DNA_pol3_delta_C"/>
    <property type="match status" value="1"/>
</dbReference>
<name>A0A1I3BF51_9LACT</name>
<dbReference type="GO" id="GO:0006261">
    <property type="term" value="P:DNA-templated DNA replication"/>
    <property type="evidence" value="ECO:0007669"/>
    <property type="project" value="TreeGrafter"/>
</dbReference>
<dbReference type="InterPro" id="IPR048466">
    <property type="entry name" value="DNA_pol3_delta-like_C"/>
</dbReference>
<keyword evidence="4" id="KW-0548">Nucleotidyltransferase</keyword>
<dbReference type="PANTHER" id="PTHR34388:SF1">
    <property type="entry name" value="DNA POLYMERASE III SUBUNIT DELTA"/>
    <property type="match status" value="1"/>
</dbReference>
<evidence type="ECO:0000256" key="1">
    <source>
        <dbReference type="ARBA" id="ARBA00012417"/>
    </source>
</evidence>
<comment type="similarity">
    <text evidence="7">Belongs to the DNA polymerase HolA subunit family.</text>
</comment>
<accession>A0A1I3BF51</accession>
<dbReference type="GO" id="GO:0003677">
    <property type="term" value="F:DNA binding"/>
    <property type="evidence" value="ECO:0007669"/>
    <property type="project" value="InterPro"/>
</dbReference>
<dbReference type="Gene3D" id="1.20.272.10">
    <property type="match status" value="1"/>
</dbReference>
<dbReference type="EC" id="2.7.7.7" evidence="1"/>
<dbReference type="PANTHER" id="PTHR34388">
    <property type="entry name" value="DNA POLYMERASE III SUBUNIT DELTA"/>
    <property type="match status" value="1"/>
</dbReference>
<dbReference type="NCBIfam" id="TIGR01128">
    <property type="entry name" value="holA"/>
    <property type="match status" value="1"/>
</dbReference>
<evidence type="ECO:0000256" key="6">
    <source>
        <dbReference type="ARBA" id="ARBA00022932"/>
    </source>
</evidence>
<gene>
    <name evidence="11" type="ORF">SAMN04489868_10637</name>
</gene>
<dbReference type="SUPFAM" id="SSF48019">
    <property type="entry name" value="post-AAA+ oligomerization domain-like"/>
    <property type="match status" value="1"/>
</dbReference>
<dbReference type="SUPFAM" id="SSF52540">
    <property type="entry name" value="P-loop containing nucleoside triphosphate hydrolases"/>
    <property type="match status" value="1"/>
</dbReference>
<evidence type="ECO:0000259" key="10">
    <source>
        <dbReference type="Pfam" id="PF21694"/>
    </source>
</evidence>
<dbReference type="GO" id="GO:0003887">
    <property type="term" value="F:DNA-directed DNA polymerase activity"/>
    <property type="evidence" value="ECO:0007669"/>
    <property type="project" value="UniProtKB-KW"/>
</dbReference>
<keyword evidence="3" id="KW-0808">Transferase</keyword>
<dbReference type="Proteomes" id="UP000198668">
    <property type="component" value="Unassembled WGS sequence"/>
</dbReference>
<proteinExistence type="inferred from homology"/>
<evidence type="ECO:0000259" key="9">
    <source>
        <dbReference type="Pfam" id="PF06144"/>
    </source>
</evidence>
<evidence type="ECO:0000256" key="3">
    <source>
        <dbReference type="ARBA" id="ARBA00022679"/>
    </source>
</evidence>
<evidence type="ECO:0000256" key="4">
    <source>
        <dbReference type="ARBA" id="ARBA00022695"/>
    </source>
</evidence>
<evidence type="ECO:0000256" key="2">
    <source>
        <dbReference type="ARBA" id="ARBA00017703"/>
    </source>
</evidence>
<evidence type="ECO:0000256" key="8">
    <source>
        <dbReference type="ARBA" id="ARBA00049244"/>
    </source>
</evidence>
<dbReference type="Gene3D" id="3.40.50.300">
    <property type="entry name" value="P-loop containing nucleotide triphosphate hydrolases"/>
    <property type="match status" value="1"/>
</dbReference>
<reference evidence="11 12" key="1">
    <citation type="submission" date="2016-10" db="EMBL/GenBank/DDBJ databases">
        <authorList>
            <person name="de Groot N.N."/>
        </authorList>
    </citation>
    <scope>NUCLEOTIDE SEQUENCE [LARGE SCALE GENOMIC DNA]</scope>
    <source>
        <strain evidence="11 12">DSM 27630</strain>
    </source>
</reference>
<dbReference type="InterPro" id="IPR008921">
    <property type="entry name" value="DNA_pol3_clamp-load_cplx_C"/>
</dbReference>
<dbReference type="EMBL" id="FOQE01000006">
    <property type="protein sequence ID" value="SFH60908.1"/>
    <property type="molecule type" value="Genomic_DNA"/>
</dbReference>
<dbReference type="InterPro" id="IPR010372">
    <property type="entry name" value="DNA_pol3_delta_N"/>
</dbReference>
<comment type="catalytic activity">
    <reaction evidence="8">
        <text>DNA(n) + a 2'-deoxyribonucleoside 5'-triphosphate = DNA(n+1) + diphosphate</text>
        <dbReference type="Rhea" id="RHEA:22508"/>
        <dbReference type="Rhea" id="RHEA-COMP:17339"/>
        <dbReference type="Rhea" id="RHEA-COMP:17340"/>
        <dbReference type="ChEBI" id="CHEBI:33019"/>
        <dbReference type="ChEBI" id="CHEBI:61560"/>
        <dbReference type="ChEBI" id="CHEBI:173112"/>
        <dbReference type="EC" id="2.7.7.7"/>
    </reaction>
</comment>
<feature type="domain" description="DNA polymerase III delta subunit-like C-terminal" evidence="10">
    <location>
        <begin position="220"/>
        <end position="339"/>
    </location>
</feature>
<dbReference type="Gene3D" id="1.10.8.60">
    <property type="match status" value="1"/>
</dbReference>
<sequence>MFEVSFSTELAKIKKKEFAPVYLVFGTEAYLIDTLRKTLMENVIGPDEIDLNFSSFDMEEVSLGTVLADAESIPFFGERRLIFMNRSVFLSTEKSKQKNDPDLADFEHYLQQPSESTVLVIYAPYEKLDQRKKINKLLKKSAVLIDVQPLKERDVQKYIRDTINNEGYNISPEAFEKLIQLTDANLSTAIGELPKLFLYAQENRKITVAAVEALVPKSLEQNIFALNESVLKKDTAHALSLYQDLLLQKEDPIKINAIMAGQFRLLIQVQMLLKKGFQQSEIGKMLKVHPYRIKLAAQQIRKFDSKTLLSAYEGLIETEYHLKTGQGDRKMQFELFVLSFANKGNSKKIFS</sequence>
<feature type="domain" description="DNA polymerase III delta N-terminal" evidence="9">
    <location>
        <begin position="22"/>
        <end position="147"/>
    </location>
</feature>
<keyword evidence="5" id="KW-0235">DNA replication</keyword>
<protein>
    <recommendedName>
        <fullName evidence="2">DNA polymerase III subunit delta</fullName>
        <ecNumber evidence="1">2.7.7.7</ecNumber>
    </recommendedName>
</protein>
<evidence type="ECO:0000256" key="5">
    <source>
        <dbReference type="ARBA" id="ARBA00022705"/>
    </source>
</evidence>
<organism evidence="11 12">
    <name type="scientific">Pisciglobus halotolerans</name>
    <dbReference type="NCBI Taxonomy" id="745365"/>
    <lineage>
        <taxon>Bacteria</taxon>
        <taxon>Bacillati</taxon>
        <taxon>Bacillota</taxon>
        <taxon>Bacilli</taxon>
        <taxon>Lactobacillales</taxon>
        <taxon>Carnobacteriaceae</taxon>
    </lineage>
</organism>
<dbReference type="InterPro" id="IPR005790">
    <property type="entry name" value="DNA_polIII_delta"/>
</dbReference>
<evidence type="ECO:0000313" key="11">
    <source>
        <dbReference type="EMBL" id="SFH60908.1"/>
    </source>
</evidence>
<keyword evidence="12" id="KW-1185">Reference proteome</keyword>
<dbReference type="AlphaFoldDB" id="A0A1I3BF51"/>
<dbReference type="Pfam" id="PF06144">
    <property type="entry name" value="DNA_pol3_delta"/>
    <property type="match status" value="1"/>
</dbReference>
<keyword evidence="6" id="KW-0239">DNA-directed DNA polymerase</keyword>
<evidence type="ECO:0000256" key="7">
    <source>
        <dbReference type="ARBA" id="ARBA00034754"/>
    </source>
</evidence>
<evidence type="ECO:0000313" key="12">
    <source>
        <dbReference type="Proteomes" id="UP000198668"/>
    </source>
</evidence>